<organism evidence="3">
    <name type="scientific">Melampsora larici-populina (strain 98AG31 / pathotype 3-4-7)</name>
    <name type="common">Poplar leaf rust fungus</name>
    <dbReference type="NCBI Taxonomy" id="747676"/>
    <lineage>
        <taxon>Eukaryota</taxon>
        <taxon>Fungi</taxon>
        <taxon>Dikarya</taxon>
        <taxon>Basidiomycota</taxon>
        <taxon>Pucciniomycotina</taxon>
        <taxon>Pucciniomycetes</taxon>
        <taxon>Pucciniales</taxon>
        <taxon>Melampsoraceae</taxon>
        <taxon>Melampsora</taxon>
    </lineage>
</organism>
<evidence type="ECO:0000313" key="3">
    <source>
        <dbReference type="Proteomes" id="UP000001072"/>
    </source>
</evidence>
<dbReference type="EMBL" id="GL883189">
    <property type="protein sequence ID" value="EGF98006.1"/>
    <property type="molecule type" value="Genomic_DNA"/>
</dbReference>
<dbReference type="VEuPathDB" id="FungiDB:MELLADRAFT_84095"/>
<feature type="compositionally biased region" description="Basic residues" evidence="1">
    <location>
        <begin position="21"/>
        <end position="30"/>
    </location>
</feature>
<evidence type="ECO:0000256" key="1">
    <source>
        <dbReference type="SAM" id="MobiDB-lite"/>
    </source>
</evidence>
<dbReference type="RefSeq" id="XP_007418726.1">
    <property type="nucleotide sequence ID" value="XM_007418664.1"/>
</dbReference>
<feature type="compositionally biased region" description="Acidic residues" evidence="1">
    <location>
        <begin position="269"/>
        <end position="280"/>
    </location>
</feature>
<dbReference type="KEGG" id="mlr:MELLADRAFT_84095"/>
<proteinExistence type="predicted"/>
<feature type="region of interest" description="Disordered" evidence="1">
    <location>
        <begin position="57"/>
        <end position="86"/>
    </location>
</feature>
<feature type="compositionally biased region" description="Acidic residues" evidence="1">
    <location>
        <begin position="64"/>
        <end position="86"/>
    </location>
</feature>
<dbReference type="GeneID" id="18933336"/>
<keyword evidence="3" id="KW-1185">Reference proteome</keyword>
<sequence length="309" mass="35473">MRNTRSQQLATASVARPTNRSSKKSNRPKRRLFIELTETNRKRININACSTRRPVSLVNRDFKDEDDSNDKEDEDEDSNDKEDEDEEVFNPLATRINTKQQGCAIAQAINPSASDNEVDKESLPSIKEYKNVLDQWPPAQIAVVARSQKKKGTTVPPSILSEARAFWKLYKQQKAMLSIMGNIIANIKPDHRGELGGRRKPGCYQIWLKYSKERQKHWMPLKGGPEGILANRNWKLGKIWKSLPKEHQEVFHPSVFYVLSRLTPPSSDSDVEDDDNDENEIQAQPRLELEPEHWAELQALYYQLPPGSQ</sequence>
<protein>
    <submittedName>
        <fullName evidence="2">Uncharacterized protein</fullName>
    </submittedName>
</protein>
<dbReference type="HOGENOM" id="CLU_900411_0_0_1"/>
<feature type="region of interest" description="Disordered" evidence="1">
    <location>
        <begin position="1"/>
        <end position="30"/>
    </location>
</feature>
<evidence type="ECO:0000313" key="2">
    <source>
        <dbReference type="EMBL" id="EGF98006.1"/>
    </source>
</evidence>
<accession>F4SBH0</accession>
<reference evidence="3" key="1">
    <citation type="journal article" date="2011" name="Proc. Natl. Acad. Sci. U.S.A.">
        <title>Obligate biotrophy features unraveled by the genomic analysis of rust fungi.</title>
        <authorList>
            <person name="Duplessis S."/>
            <person name="Cuomo C.A."/>
            <person name="Lin Y.-C."/>
            <person name="Aerts A."/>
            <person name="Tisserant E."/>
            <person name="Veneault-Fourrey C."/>
            <person name="Joly D.L."/>
            <person name="Hacquard S."/>
            <person name="Amselem J."/>
            <person name="Cantarel B.L."/>
            <person name="Chiu R."/>
            <person name="Coutinho P.M."/>
            <person name="Feau N."/>
            <person name="Field M."/>
            <person name="Frey P."/>
            <person name="Gelhaye E."/>
            <person name="Goldberg J."/>
            <person name="Grabherr M.G."/>
            <person name="Kodira C.D."/>
            <person name="Kohler A."/>
            <person name="Kuees U."/>
            <person name="Lindquist E.A."/>
            <person name="Lucas S.M."/>
            <person name="Mago R."/>
            <person name="Mauceli E."/>
            <person name="Morin E."/>
            <person name="Murat C."/>
            <person name="Pangilinan J.L."/>
            <person name="Park R."/>
            <person name="Pearson M."/>
            <person name="Quesneville H."/>
            <person name="Rouhier N."/>
            <person name="Sakthikumar S."/>
            <person name="Salamov A.A."/>
            <person name="Schmutz J."/>
            <person name="Selles B."/>
            <person name="Shapiro H."/>
            <person name="Tanguay P."/>
            <person name="Tuskan G.A."/>
            <person name="Henrissat B."/>
            <person name="Van de Peer Y."/>
            <person name="Rouze P."/>
            <person name="Ellis J.G."/>
            <person name="Dodds P.N."/>
            <person name="Schein J.E."/>
            <person name="Zhong S."/>
            <person name="Hamelin R.C."/>
            <person name="Grigoriev I.V."/>
            <person name="Szabo L.J."/>
            <person name="Martin F."/>
        </authorList>
    </citation>
    <scope>NUCLEOTIDE SEQUENCE [LARGE SCALE GENOMIC DNA]</scope>
    <source>
        <strain evidence="3">98AG31 / pathotype 3-4-7</strain>
    </source>
</reference>
<gene>
    <name evidence="2" type="ORF">MELLADRAFT_84095</name>
</gene>
<feature type="compositionally biased region" description="Polar residues" evidence="1">
    <location>
        <begin position="1"/>
        <end position="11"/>
    </location>
</feature>
<name>F4SBH0_MELLP</name>
<dbReference type="InParanoid" id="F4SBH0"/>
<dbReference type="Proteomes" id="UP000001072">
    <property type="component" value="Unassembled WGS sequence"/>
</dbReference>
<dbReference type="AlphaFoldDB" id="F4SBH0"/>
<feature type="region of interest" description="Disordered" evidence="1">
    <location>
        <begin position="265"/>
        <end position="288"/>
    </location>
</feature>